<protein>
    <submittedName>
        <fullName evidence="2">Uncharacterized protein</fullName>
    </submittedName>
</protein>
<dbReference type="Proteomes" id="UP001176883">
    <property type="component" value="Unassembled WGS sequence"/>
</dbReference>
<comment type="caution">
    <text evidence="2">The sequence shown here is derived from an EMBL/GenBank/DDBJ whole genome shotgun (WGS) entry which is preliminary data.</text>
</comment>
<reference evidence="2" key="1">
    <citation type="submission" date="2023-07" db="EMBL/GenBank/DDBJ databases">
        <title>Two novel species in the genus Flavivirga.</title>
        <authorList>
            <person name="Kwon K."/>
        </authorList>
    </citation>
    <scope>NUCLEOTIDE SEQUENCE</scope>
    <source>
        <strain evidence="2">KCTC 52353</strain>
    </source>
</reference>
<feature type="chain" id="PRO_5047217720" evidence="1">
    <location>
        <begin position="23"/>
        <end position="203"/>
    </location>
</feature>
<keyword evidence="1" id="KW-0732">Signal</keyword>
<gene>
    <name evidence="2" type="ORF">Q4Q35_17405</name>
</gene>
<evidence type="ECO:0000313" key="2">
    <source>
        <dbReference type="EMBL" id="MDO5971584.1"/>
    </source>
</evidence>
<sequence length="203" mass="21598">MKKNTFSALLLCINCLIGFSQVGIGTTAPTAELEIETTNTGIPALELNAQSAPTGTVTGQIALIGDRLYMYDATRSKWLSLETTALQYGKSGGTDDERLEFAGDLTNNGSGPRMPFDGTIVYLTIESSGGVSNKQFDLKINGSDVGNSGTASLDGRISLSGGSFNYTDYNIDFDAGDYVTIEARSNGGDVNNPVAVIWVKWRQ</sequence>
<name>A0ABT8WEK2_9FLAO</name>
<dbReference type="EMBL" id="JAUOEK010000163">
    <property type="protein sequence ID" value="MDO5971584.1"/>
    <property type="molecule type" value="Genomic_DNA"/>
</dbReference>
<accession>A0ABT8WEK2</accession>
<feature type="signal peptide" evidence="1">
    <location>
        <begin position="1"/>
        <end position="22"/>
    </location>
</feature>
<evidence type="ECO:0000256" key="1">
    <source>
        <dbReference type="SAM" id="SignalP"/>
    </source>
</evidence>
<keyword evidence="3" id="KW-1185">Reference proteome</keyword>
<dbReference type="RefSeq" id="WP_303279298.1">
    <property type="nucleotide sequence ID" value="NZ_JAUOEK010000163.1"/>
</dbReference>
<organism evidence="2 3">
    <name type="scientific">Flavivirga aquimarina</name>
    <dbReference type="NCBI Taxonomy" id="2027862"/>
    <lineage>
        <taxon>Bacteria</taxon>
        <taxon>Pseudomonadati</taxon>
        <taxon>Bacteroidota</taxon>
        <taxon>Flavobacteriia</taxon>
        <taxon>Flavobacteriales</taxon>
        <taxon>Flavobacteriaceae</taxon>
        <taxon>Flavivirga</taxon>
    </lineage>
</organism>
<proteinExistence type="predicted"/>
<evidence type="ECO:0000313" key="3">
    <source>
        <dbReference type="Proteomes" id="UP001176883"/>
    </source>
</evidence>